<geneLocation type="plasmid" evidence="4">
    <name>unnamed1</name>
</geneLocation>
<name>A0A494TGQ1_SPHPE</name>
<evidence type="ECO:0000256" key="1">
    <source>
        <dbReference type="SAM" id="Phobius"/>
    </source>
</evidence>
<keyword evidence="1" id="KW-1133">Transmembrane helix</keyword>
<evidence type="ECO:0000259" key="3">
    <source>
        <dbReference type="Pfam" id="PF07589"/>
    </source>
</evidence>
<dbReference type="NCBIfam" id="TIGR02595">
    <property type="entry name" value="PEP_CTERM"/>
    <property type="match status" value="1"/>
</dbReference>
<dbReference type="Proteomes" id="UP000276254">
    <property type="component" value="Plasmid unnamed1"/>
</dbReference>
<feature type="domain" description="Ice-binding protein C-terminal" evidence="3">
    <location>
        <begin position="149"/>
        <end position="174"/>
    </location>
</feature>
<accession>A0A494TGQ1</accession>
<evidence type="ECO:0000313" key="5">
    <source>
        <dbReference type="Proteomes" id="UP000276254"/>
    </source>
</evidence>
<evidence type="ECO:0000256" key="2">
    <source>
        <dbReference type="SAM" id="SignalP"/>
    </source>
</evidence>
<dbReference type="KEGG" id="spha:D3Y57_02990"/>
<feature type="transmembrane region" description="Helical" evidence="1">
    <location>
        <begin position="154"/>
        <end position="172"/>
    </location>
</feature>
<keyword evidence="5" id="KW-1185">Reference proteome</keyword>
<dbReference type="InterPro" id="IPR013424">
    <property type="entry name" value="Ice-binding_C"/>
</dbReference>
<sequence>MRRLLVSTVAAVAAFAVAPAQALTFPAGGFFNTSAGPAGTFSGFFGNSGIASGLFTDTYTFTLPTDGLGSGSVTTSTSFALGITDLDFSSVTINGITAPISYSNSGLTETASASFIPITMLALNTITISGTSRGDGSYGGQLTFVPTSAAPEPGTWAMMILGFGIAGAGLRYRRRSTKISYA</sequence>
<reference evidence="4 5" key="1">
    <citation type="submission" date="2018-09" db="EMBL/GenBank/DDBJ databases">
        <title>Sphingomonas peninsula sp. nov., isolated from fildes peninsula, Antarctic soil.</title>
        <authorList>
            <person name="Yingchao G."/>
        </authorList>
    </citation>
    <scope>NUCLEOTIDE SEQUENCE [LARGE SCALE GENOMIC DNA]</scope>
    <source>
        <strain evidence="4 5">YZ-8</strain>
        <plasmid evidence="4 5">unnamed1</plasmid>
    </source>
</reference>
<dbReference type="RefSeq" id="WP_121151204.1">
    <property type="nucleotide sequence ID" value="NZ_CP032828.1"/>
</dbReference>
<protein>
    <submittedName>
        <fullName evidence="4">PEP-CTERM sorting domain-containing protein</fullName>
    </submittedName>
</protein>
<proteinExistence type="predicted"/>
<keyword evidence="4" id="KW-0614">Plasmid</keyword>
<dbReference type="OrthoDB" id="121983at2"/>
<organism evidence="4 5">
    <name type="scientific">Sphingomonas paeninsulae</name>
    <dbReference type="NCBI Taxonomy" id="2319844"/>
    <lineage>
        <taxon>Bacteria</taxon>
        <taxon>Pseudomonadati</taxon>
        <taxon>Pseudomonadota</taxon>
        <taxon>Alphaproteobacteria</taxon>
        <taxon>Sphingomonadales</taxon>
        <taxon>Sphingomonadaceae</taxon>
        <taxon>Sphingomonas</taxon>
    </lineage>
</organism>
<dbReference type="AlphaFoldDB" id="A0A494TGQ1"/>
<dbReference type="NCBIfam" id="NF035944">
    <property type="entry name" value="PEPxxWA-CTERM"/>
    <property type="match status" value="1"/>
</dbReference>
<dbReference type="NCBIfam" id="NF038126">
    <property type="entry name" value="PEP_CTERM_FxDxF"/>
    <property type="match status" value="1"/>
</dbReference>
<keyword evidence="2" id="KW-0732">Signal</keyword>
<keyword evidence="1" id="KW-0472">Membrane</keyword>
<dbReference type="Pfam" id="PF07589">
    <property type="entry name" value="PEP-CTERM"/>
    <property type="match status" value="1"/>
</dbReference>
<gene>
    <name evidence="4" type="ORF">D3Y57_02990</name>
</gene>
<feature type="signal peptide" evidence="2">
    <location>
        <begin position="1"/>
        <end position="22"/>
    </location>
</feature>
<evidence type="ECO:0000313" key="4">
    <source>
        <dbReference type="EMBL" id="AYJ85026.1"/>
    </source>
</evidence>
<keyword evidence="1" id="KW-0812">Transmembrane</keyword>
<feature type="chain" id="PRO_5019729670" evidence="2">
    <location>
        <begin position="23"/>
        <end position="182"/>
    </location>
</feature>
<dbReference type="EMBL" id="CP032828">
    <property type="protein sequence ID" value="AYJ85026.1"/>
    <property type="molecule type" value="Genomic_DNA"/>
</dbReference>